<evidence type="ECO:0000256" key="2">
    <source>
        <dbReference type="ARBA" id="ARBA00022553"/>
    </source>
</evidence>
<dbReference type="Gene3D" id="3.30.300.30">
    <property type="match status" value="1"/>
</dbReference>
<dbReference type="Pfam" id="PF13193">
    <property type="entry name" value="AMP-binding_C"/>
    <property type="match status" value="1"/>
</dbReference>
<evidence type="ECO:0000313" key="4">
    <source>
        <dbReference type="EMBL" id="ABS77188.1"/>
    </source>
</evidence>
<dbReference type="InterPro" id="IPR036736">
    <property type="entry name" value="ACP-like_sf"/>
</dbReference>
<dbReference type="AlphaFoldDB" id="A9KEM7"/>
<dbReference type="KEGG" id="cbd:CBUD_1934"/>
<dbReference type="InterPro" id="IPR020845">
    <property type="entry name" value="AMP-binding_CS"/>
</dbReference>
<dbReference type="HOGENOM" id="CLU_000022_2_4_6"/>
<dbReference type="Gene3D" id="3.40.50.980">
    <property type="match status" value="2"/>
</dbReference>
<dbReference type="PANTHER" id="PTHR45527:SF1">
    <property type="entry name" value="FATTY ACID SYNTHASE"/>
    <property type="match status" value="1"/>
</dbReference>
<name>A9KEM7_COXBN</name>
<dbReference type="Pfam" id="PF00975">
    <property type="entry name" value="Thioesterase"/>
    <property type="match status" value="1"/>
</dbReference>
<evidence type="ECO:0000256" key="1">
    <source>
        <dbReference type="ARBA" id="ARBA00022450"/>
    </source>
</evidence>
<dbReference type="EMBL" id="CP000733">
    <property type="protein sequence ID" value="ABS77188.1"/>
    <property type="molecule type" value="Genomic_DNA"/>
</dbReference>
<gene>
    <name evidence="4" type="ordered locus">CBUD_1934</name>
</gene>
<dbReference type="Pfam" id="PF00668">
    <property type="entry name" value="Condensation"/>
    <property type="match status" value="1"/>
</dbReference>
<dbReference type="InterPro" id="IPR001242">
    <property type="entry name" value="Condensation_dom"/>
</dbReference>
<dbReference type="SUPFAM" id="SSF56801">
    <property type="entry name" value="Acetyl-CoA synthetase-like"/>
    <property type="match status" value="1"/>
</dbReference>
<dbReference type="CDD" id="cd12117">
    <property type="entry name" value="A_NRPS_Srf_like"/>
    <property type="match status" value="1"/>
</dbReference>
<dbReference type="SUPFAM" id="SSF53474">
    <property type="entry name" value="alpha/beta-Hydrolases"/>
    <property type="match status" value="1"/>
</dbReference>
<dbReference type="InterPro" id="IPR000873">
    <property type="entry name" value="AMP-dep_synth/lig_dom"/>
</dbReference>
<dbReference type="Proteomes" id="UP000008555">
    <property type="component" value="Chromosome"/>
</dbReference>
<dbReference type="InterPro" id="IPR045851">
    <property type="entry name" value="AMP-bd_C_sf"/>
</dbReference>
<evidence type="ECO:0000259" key="3">
    <source>
        <dbReference type="PROSITE" id="PS50075"/>
    </source>
</evidence>
<dbReference type="Gene3D" id="3.30.559.10">
    <property type="entry name" value="Chloramphenicol acetyltransferase-like domain"/>
    <property type="match status" value="1"/>
</dbReference>
<dbReference type="InterPro" id="IPR029058">
    <property type="entry name" value="AB_hydrolase_fold"/>
</dbReference>
<dbReference type="Gene3D" id="2.30.38.10">
    <property type="entry name" value="Luciferase, Domain 3"/>
    <property type="match status" value="1"/>
</dbReference>
<dbReference type="NCBIfam" id="TIGR01733">
    <property type="entry name" value="AA-adenyl-dom"/>
    <property type="match status" value="1"/>
</dbReference>
<organism evidence="4 5">
    <name type="scientific">Coxiella burnetii (strain Dugway 5J108-111)</name>
    <dbReference type="NCBI Taxonomy" id="434922"/>
    <lineage>
        <taxon>Bacteria</taxon>
        <taxon>Pseudomonadati</taxon>
        <taxon>Pseudomonadota</taxon>
        <taxon>Gammaproteobacteria</taxon>
        <taxon>Legionellales</taxon>
        <taxon>Coxiellaceae</taxon>
        <taxon>Coxiella</taxon>
    </lineage>
</organism>
<dbReference type="EC" id="6.3.2.-" evidence="4"/>
<dbReference type="Pfam" id="PF00501">
    <property type="entry name" value="AMP-binding"/>
    <property type="match status" value="1"/>
</dbReference>
<keyword evidence="4" id="KW-0436">Ligase</keyword>
<dbReference type="InterPro" id="IPR023213">
    <property type="entry name" value="CAT-like_dom_sf"/>
</dbReference>
<reference evidence="4 5" key="1">
    <citation type="journal article" date="2009" name="Infect. Immun.">
        <title>Comparative genomics reveal extensive transposon-mediated genomic plasticity and diversity among potential effector proteins within the genus Coxiella.</title>
        <authorList>
            <person name="Beare P.A."/>
            <person name="Unsworth N."/>
            <person name="Andoh M."/>
            <person name="Voth D.E."/>
            <person name="Omsland A."/>
            <person name="Gilk S.D."/>
            <person name="Williams K.P."/>
            <person name="Sobral B.W."/>
            <person name="Kupko J.J.III."/>
            <person name="Porcella S.F."/>
            <person name="Samuel J.E."/>
            <person name="Heinzen R.A."/>
        </authorList>
    </citation>
    <scope>NUCLEOTIDE SEQUENCE [LARGE SCALE GENOMIC DNA]</scope>
    <source>
        <strain evidence="4 5">Dugway 5J108-111</strain>
    </source>
</reference>
<dbReference type="SUPFAM" id="SSF47336">
    <property type="entry name" value="ACP-like"/>
    <property type="match status" value="1"/>
</dbReference>
<sequence>MKTIIRASEYSKIFWFERLNLPENQQYFYHLYGAYCYKNDLDIYRLKQALQATVNTNYNLRSNFDEQAGTLQQIIHDHVQAVLEEHTVEKQIESKAIVQKTITQPFDLAKDALFRFALINSKYNQTVTLLVVFHHIILDSTQYGKLMQCISNNYHHAPDLNITDKDEINHLEDYIAWEEEKIKNADVQYWVSKLKKYPLNNNLPYQTIEIKRTQLKQVSKLYELDNSLYSKLSSFSKKSGHSVFNIIKTIWAMLISLYCNQDKVVIAYPFNTRPKQFKDIKGSFVNTLFFPFERKGNFIDQLDMQKKEINLSYIKNKYISTVDLVAQLGRHNAAFNVAVSQTDPRFYGPTLNESCTYFKTTSIGAAELFLLYKENEECLRYSLQTLDKLFDDDFLDRVAQHFKNLLRKVLDNPKINISTVSCLSESEYKKIVNQWNETDQFYPKDQTIHQLFELQADKIPAAIAVEYENQRLTYRELNSKANQVAHHIHYYYQKIIQQPFLADTLIGISADRSLEMIIGILGILKAGGAYTPIDPGYPKNRVEYILENTQIKLVLTKKSLLKKFRNNIYLLALDSEECLSADDDNLAINTTADHLAYVIYTSGTTGDPKGVMIEHKSVISLVKENGFLNIQANDVLLQLASPIFDAAIFEIWGALLNGAKLILPKGKLDILNSIDQFKKFLTKNKISILWLTKTLFDNLYQLDNTLFNSIRYLLIGGESLAPSLIQKLCSQKLRPQYILNAYGPTEGTTFSTIYFCDNRLYGSVPIGKPFNARKAYILDKSLNPVAIGVIGEMYIGGAGLARGYLNQPELTAKCFIANPFATAADQAKGYTRLYKTGDLVRYLPDGNIEYMGRSDFQVKINGYRIELGEIETVLNRYPAVKQVVVLVKEHEGNKYLVAYYVAENEFNATDLKNYLSKNLPDYMLPHAYVYLKQFPLTINGKLDRAALPEPALVNADQYVAPRNELEEKMVSILEELLKVRPIGIKDDFFRIGGNSILALKFVAKLKSQINLSLKISELFSSRDIESITALVNNRKSYQPIVSMNKDRNQKNTLFMIHSGFSGCEVYNNLVTELDNDYHCYGIDNYNLYHDKKIDSLHKIAALYLGYIKLCQKNGNSYRLLGWSSGGTIALEIAAILEKEGVKDITVYLLDTILSDATIRRLSPKVDSSYLKELESKMKGFGYEDSYIKKVLSVCIPESLISHDVISKMLNDTNVILFKALKEDAKRDQWGLEKLTKYALSLKDNNVGNYCRKLTVINVNLSHKQMPLGQYLKFMKNTGEH</sequence>
<feature type="domain" description="Carrier" evidence="3">
    <location>
        <begin position="960"/>
        <end position="1035"/>
    </location>
</feature>
<dbReference type="GO" id="GO:0016874">
    <property type="term" value="F:ligase activity"/>
    <property type="evidence" value="ECO:0007669"/>
    <property type="project" value="UniProtKB-KW"/>
</dbReference>
<dbReference type="GO" id="GO:0043041">
    <property type="term" value="P:amino acid activation for nonribosomal peptide biosynthetic process"/>
    <property type="evidence" value="ECO:0007669"/>
    <property type="project" value="TreeGrafter"/>
</dbReference>
<dbReference type="Pfam" id="PF00550">
    <property type="entry name" value="PP-binding"/>
    <property type="match status" value="1"/>
</dbReference>
<dbReference type="GO" id="GO:0005829">
    <property type="term" value="C:cytosol"/>
    <property type="evidence" value="ECO:0007669"/>
    <property type="project" value="TreeGrafter"/>
</dbReference>
<dbReference type="GO" id="GO:0031177">
    <property type="term" value="F:phosphopantetheine binding"/>
    <property type="evidence" value="ECO:0007669"/>
    <property type="project" value="TreeGrafter"/>
</dbReference>
<dbReference type="Gene3D" id="3.40.50.1820">
    <property type="entry name" value="alpha/beta hydrolase"/>
    <property type="match status" value="1"/>
</dbReference>
<proteinExistence type="predicted"/>
<dbReference type="Gene3D" id="3.30.559.30">
    <property type="entry name" value="Nonribosomal peptide synthetase, condensation domain"/>
    <property type="match status" value="1"/>
</dbReference>
<dbReference type="FunFam" id="3.40.50.980:FF:000001">
    <property type="entry name" value="Non-ribosomal peptide synthetase"/>
    <property type="match status" value="1"/>
</dbReference>
<dbReference type="FunFam" id="2.30.38.10:FF:000001">
    <property type="entry name" value="Non-ribosomal peptide synthetase PvdI"/>
    <property type="match status" value="1"/>
</dbReference>
<dbReference type="InterPro" id="IPR001031">
    <property type="entry name" value="Thioesterase"/>
</dbReference>
<accession>A9KEM7</accession>
<dbReference type="PANTHER" id="PTHR45527">
    <property type="entry name" value="NONRIBOSOMAL PEPTIDE SYNTHETASE"/>
    <property type="match status" value="1"/>
</dbReference>
<dbReference type="PROSITE" id="PS00455">
    <property type="entry name" value="AMP_BINDING"/>
    <property type="match status" value="1"/>
</dbReference>
<dbReference type="GO" id="GO:0044550">
    <property type="term" value="P:secondary metabolite biosynthetic process"/>
    <property type="evidence" value="ECO:0007669"/>
    <property type="project" value="TreeGrafter"/>
</dbReference>
<keyword evidence="2" id="KW-0597">Phosphoprotein</keyword>
<dbReference type="PROSITE" id="PS50075">
    <property type="entry name" value="CARRIER"/>
    <property type="match status" value="1"/>
</dbReference>
<dbReference type="InterPro" id="IPR025110">
    <property type="entry name" value="AMP-bd_C"/>
</dbReference>
<keyword evidence="1" id="KW-0596">Phosphopantetheine</keyword>
<dbReference type="FunFam" id="3.30.300.30:FF:000010">
    <property type="entry name" value="Enterobactin synthetase component F"/>
    <property type="match status" value="1"/>
</dbReference>
<dbReference type="InterPro" id="IPR009081">
    <property type="entry name" value="PP-bd_ACP"/>
</dbReference>
<evidence type="ECO:0000313" key="5">
    <source>
        <dbReference type="Proteomes" id="UP000008555"/>
    </source>
</evidence>
<dbReference type="SUPFAM" id="SSF52777">
    <property type="entry name" value="CoA-dependent acyltransferases"/>
    <property type="match status" value="2"/>
</dbReference>
<dbReference type="InterPro" id="IPR010071">
    <property type="entry name" value="AA_adenyl_dom"/>
</dbReference>
<protein>
    <submittedName>
        <fullName evidence="4">Non-ribosomal peptide synthetase module-containing protein</fullName>
        <ecNumber evidence="4">6.3.2.-</ecNumber>
    </submittedName>
</protein>